<evidence type="ECO:0000256" key="1">
    <source>
        <dbReference type="SAM" id="MobiDB-lite"/>
    </source>
</evidence>
<sequence>TAVLPRPLSWERSPPALSLLLTLHSTSTAAHRSGHKAQFPPSSTPLNVSSLHRCSTVSQVYLSLGLQIFVLSLAFSENESLRETNGRRKRKRTLAAAGNPSPASLRRRCSLQPPKAQASANLRCTSLACRLHRSPSIVSPSEDSPW</sequence>
<feature type="region of interest" description="Disordered" evidence="1">
    <location>
        <begin position="79"/>
        <end position="107"/>
    </location>
</feature>
<comment type="caution">
    <text evidence="2">The sequence shown here is derived from an EMBL/GenBank/DDBJ whole genome shotgun (WGS) entry which is preliminary data.</text>
</comment>
<proteinExistence type="predicted"/>
<dbReference type="Proteomes" id="UP001341840">
    <property type="component" value="Unassembled WGS sequence"/>
</dbReference>
<dbReference type="EMBL" id="JASCZI010244270">
    <property type="protein sequence ID" value="MED6214042.1"/>
    <property type="molecule type" value="Genomic_DNA"/>
</dbReference>
<name>A0ABU6YWC8_9FABA</name>
<accession>A0ABU6YWC8</accession>
<reference evidence="2 3" key="1">
    <citation type="journal article" date="2023" name="Plants (Basel)">
        <title>Bridging the Gap: Combining Genomics and Transcriptomics Approaches to Understand Stylosanthes scabra, an Orphan Legume from the Brazilian Caatinga.</title>
        <authorList>
            <person name="Ferreira-Neto J.R.C."/>
            <person name="da Silva M.D."/>
            <person name="Binneck E."/>
            <person name="de Melo N.F."/>
            <person name="da Silva R.H."/>
            <person name="de Melo A.L.T.M."/>
            <person name="Pandolfi V."/>
            <person name="Bustamante F.O."/>
            <person name="Brasileiro-Vidal A.C."/>
            <person name="Benko-Iseppon A.M."/>
        </authorList>
    </citation>
    <scope>NUCLEOTIDE SEQUENCE [LARGE SCALE GENOMIC DNA]</scope>
    <source>
        <tissue evidence="2">Leaves</tissue>
    </source>
</reference>
<evidence type="ECO:0000313" key="3">
    <source>
        <dbReference type="Proteomes" id="UP001341840"/>
    </source>
</evidence>
<evidence type="ECO:0000313" key="2">
    <source>
        <dbReference type="EMBL" id="MED6214042.1"/>
    </source>
</evidence>
<gene>
    <name evidence="2" type="ORF">PIB30_099142</name>
</gene>
<keyword evidence="3" id="KW-1185">Reference proteome</keyword>
<feature type="non-terminal residue" evidence="2">
    <location>
        <position position="146"/>
    </location>
</feature>
<feature type="non-terminal residue" evidence="2">
    <location>
        <position position="1"/>
    </location>
</feature>
<organism evidence="2 3">
    <name type="scientific">Stylosanthes scabra</name>
    <dbReference type="NCBI Taxonomy" id="79078"/>
    <lineage>
        <taxon>Eukaryota</taxon>
        <taxon>Viridiplantae</taxon>
        <taxon>Streptophyta</taxon>
        <taxon>Embryophyta</taxon>
        <taxon>Tracheophyta</taxon>
        <taxon>Spermatophyta</taxon>
        <taxon>Magnoliopsida</taxon>
        <taxon>eudicotyledons</taxon>
        <taxon>Gunneridae</taxon>
        <taxon>Pentapetalae</taxon>
        <taxon>rosids</taxon>
        <taxon>fabids</taxon>
        <taxon>Fabales</taxon>
        <taxon>Fabaceae</taxon>
        <taxon>Papilionoideae</taxon>
        <taxon>50 kb inversion clade</taxon>
        <taxon>dalbergioids sensu lato</taxon>
        <taxon>Dalbergieae</taxon>
        <taxon>Pterocarpus clade</taxon>
        <taxon>Stylosanthes</taxon>
    </lineage>
</organism>
<protein>
    <submittedName>
        <fullName evidence="2">Uncharacterized protein</fullName>
    </submittedName>
</protein>